<dbReference type="KEGG" id="cyt:cce_2994"/>
<proteinExistence type="predicted"/>
<protein>
    <submittedName>
        <fullName evidence="1">Uncharacterized protein</fullName>
    </submittedName>
</protein>
<dbReference type="Proteomes" id="UP000001203">
    <property type="component" value="Chromosome circular"/>
</dbReference>
<evidence type="ECO:0000313" key="1">
    <source>
        <dbReference type="EMBL" id="ACB52342.1"/>
    </source>
</evidence>
<dbReference type="EMBL" id="CP000806">
    <property type="protein sequence ID" value="ACB52342.1"/>
    <property type="molecule type" value="Genomic_DNA"/>
</dbReference>
<evidence type="ECO:0000313" key="2">
    <source>
        <dbReference type="Proteomes" id="UP000001203"/>
    </source>
</evidence>
<dbReference type="HOGENOM" id="CLU_165994_0_0_3"/>
<name>B1WW09_CROS5</name>
<sequence>MLSLNVRLMNLKVEANIINYSSFPLIKTLIKILSTGLMTGAIIWELVNIYGTLNNWQLPSHLNWIFWIDRIALISHSIEGIIAAYYAKLQDKNPLQYGIYTFFVGTVGLLELKTGQDGKE</sequence>
<keyword evidence="2" id="KW-1185">Reference proteome</keyword>
<dbReference type="eggNOG" id="ENOG50330GI">
    <property type="taxonomic scope" value="Bacteria"/>
</dbReference>
<organism evidence="1 2">
    <name type="scientific">Crocosphaera subtropica (strain ATCC 51142 / BH68)</name>
    <name type="common">Cyanothece sp. (strain ATCC 51142)</name>
    <dbReference type="NCBI Taxonomy" id="43989"/>
    <lineage>
        <taxon>Bacteria</taxon>
        <taxon>Bacillati</taxon>
        <taxon>Cyanobacteriota</taxon>
        <taxon>Cyanophyceae</taxon>
        <taxon>Oscillatoriophycideae</taxon>
        <taxon>Chroococcales</taxon>
        <taxon>Aphanothecaceae</taxon>
        <taxon>Crocosphaera</taxon>
        <taxon>Crocosphaera subtropica</taxon>
    </lineage>
</organism>
<gene>
    <name evidence="1" type="ordered locus">cce_2994</name>
</gene>
<dbReference type="STRING" id="43989.cce_2994"/>
<dbReference type="AlphaFoldDB" id="B1WW09"/>
<accession>B1WW09</accession>
<reference evidence="1 2" key="1">
    <citation type="journal article" date="2008" name="Proc. Natl. Acad. Sci. U.S.A.">
        <title>The genome of Cyanothece 51142, a unicellular diazotrophic cyanobacterium important in the marine nitrogen cycle.</title>
        <authorList>
            <person name="Welsh E.A."/>
            <person name="Liberton M."/>
            <person name="Stoeckel J."/>
            <person name="Loh T."/>
            <person name="Elvitigala T."/>
            <person name="Wang C."/>
            <person name="Wollam A."/>
            <person name="Fulton R.S."/>
            <person name="Clifton S.W."/>
            <person name="Jacobs J.M."/>
            <person name="Aurora R."/>
            <person name="Ghosh B.K."/>
            <person name="Sherman L.A."/>
            <person name="Smith R.D."/>
            <person name="Wilson R.K."/>
            <person name="Pakrasi H.B."/>
        </authorList>
    </citation>
    <scope>NUCLEOTIDE SEQUENCE [LARGE SCALE GENOMIC DNA]</scope>
    <source>
        <strain evidence="2">ATCC 51142 / BH68</strain>
    </source>
</reference>